<proteinExistence type="predicted"/>
<dbReference type="EMBL" id="AYYX01000033">
    <property type="protein sequence ID" value="KRM88484.1"/>
    <property type="molecule type" value="Genomic_DNA"/>
</dbReference>
<evidence type="ECO:0000256" key="1">
    <source>
        <dbReference type="ARBA" id="ARBA00022741"/>
    </source>
</evidence>
<dbReference type="Proteomes" id="UP000051576">
    <property type="component" value="Unassembled WGS sequence"/>
</dbReference>
<dbReference type="STRING" id="1133569.FD21_GL001211"/>
<dbReference type="eggNOG" id="COG1131">
    <property type="taxonomic scope" value="Bacteria"/>
</dbReference>
<feature type="domain" description="ABC transporter" evidence="3">
    <location>
        <begin position="1"/>
        <end position="224"/>
    </location>
</feature>
<dbReference type="PROSITE" id="PS50893">
    <property type="entry name" value="ABC_TRANSPORTER_2"/>
    <property type="match status" value="1"/>
</dbReference>
<reference evidence="4 5" key="1">
    <citation type="journal article" date="2015" name="Genome Announc.">
        <title>Expanding the biotechnology potential of lactobacilli through comparative genomics of 213 strains and associated genera.</title>
        <authorList>
            <person name="Sun Z."/>
            <person name="Harris H.M."/>
            <person name="McCann A."/>
            <person name="Guo C."/>
            <person name="Argimon S."/>
            <person name="Zhang W."/>
            <person name="Yang X."/>
            <person name="Jeffery I.B."/>
            <person name="Cooney J.C."/>
            <person name="Kagawa T.F."/>
            <person name="Liu W."/>
            <person name="Song Y."/>
            <person name="Salvetti E."/>
            <person name="Wrobel A."/>
            <person name="Rasinkangas P."/>
            <person name="Parkhill J."/>
            <person name="Rea M.C."/>
            <person name="O'Sullivan O."/>
            <person name="Ritari J."/>
            <person name="Douillard F.P."/>
            <person name="Paul Ross R."/>
            <person name="Yang R."/>
            <person name="Briner A.E."/>
            <person name="Felis G.E."/>
            <person name="de Vos W.M."/>
            <person name="Barrangou R."/>
            <person name="Klaenhammer T.R."/>
            <person name="Caufield P.W."/>
            <person name="Cui Y."/>
            <person name="Zhang H."/>
            <person name="O'Toole P.W."/>
        </authorList>
    </citation>
    <scope>NUCLEOTIDE SEQUENCE [LARGE SCALE GENOMIC DNA]</scope>
    <source>
        <strain evidence="4 5">DSM 20605</strain>
    </source>
</reference>
<dbReference type="InterPro" id="IPR003439">
    <property type="entry name" value="ABC_transporter-like_ATP-bd"/>
</dbReference>
<dbReference type="PANTHER" id="PTHR43158">
    <property type="entry name" value="SKFA PEPTIDE EXPORT ATP-BINDING PROTEIN SKFE"/>
    <property type="match status" value="1"/>
</dbReference>
<dbReference type="PANTHER" id="PTHR43158:SF5">
    <property type="entry name" value="ABC TRANSPORTER, ATP-BINDING PROTEIN"/>
    <property type="match status" value="1"/>
</dbReference>
<name>A0A0R2CEN8_9LACO</name>
<keyword evidence="1" id="KW-0547">Nucleotide-binding</keyword>
<dbReference type="GO" id="GO:0005524">
    <property type="term" value="F:ATP binding"/>
    <property type="evidence" value="ECO:0007669"/>
    <property type="project" value="UniProtKB-KW"/>
</dbReference>
<protein>
    <submittedName>
        <fullName evidence="4">ABC transporter, ATP-binding protein</fullName>
    </submittedName>
</protein>
<accession>A0A0R2CEN8</accession>
<evidence type="ECO:0000256" key="2">
    <source>
        <dbReference type="ARBA" id="ARBA00022840"/>
    </source>
</evidence>
<dbReference type="InterPro" id="IPR003593">
    <property type="entry name" value="AAA+_ATPase"/>
</dbReference>
<dbReference type="Pfam" id="PF00005">
    <property type="entry name" value="ABC_tran"/>
    <property type="match status" value="1"/>
</dbReference>
<dbReference type="AlphaFoldDB" id="A0A0R2CEN8"/>
<evidence type="ECO:0000313" key="5">
    <source>
        <dbReference type="Proteomes" id="UP000051576"/>
    </source>
</evidence>
<evidence type="ECO:0000313" key="4">
    <source>
        <dbReference type="EMBL" id="KRM88484.1"/>
    </source>
</evidence>
<dbReference type="CDD" id="cd03230">
    <property type="entry name" value="ABC_DR_subfamily_A"/>
    <property type="match status" value="1"/>
</dbReference>
<sequence length="285" mass="31759">MKQVAKNYGKKEILKSLDFELQPGKIYGLLGRNGAGKSTLLNLLANRIFPTSGEILVDDQNVIDNAQALGKIYLMSEKNLYPASQSLEQLLRGTKLLYGKFNFQLAYDLAGEFELSLQQKFSKLSTGYRSIFKLIAALATPAQYLLLDEPTLGLDAHHRNLVYQAIMDDYLENHRTVVIATHLIDEIANLMEHVLIIDRGKLILDGETEDILANAHLVVGPAKDVAKYTAGFNIIGREALGRITGYYIYGPLDDQRILPDTVSIEQTDLQKLFIYLTNNQGGIGK</sequence>
<dbReference type="InterPro" id="IPR027417">
    <property type="entry name" value="P-loop_NTPase"/>
</dbReference>
<comment type="caution">
    <text evidence="4">The sequence shown here is derived from an EMBL/GenBank/DDBJ whole genome shotgun (WGS) entry which is preliminary data.</text>
</comment>
<evidence type="ECO:0000259" key="3">
    <source>
        <dbReference type="PROSITE" id="PS50893"/>
    </source>
</evidence>
<dbReference type="Gene3D" id="3.40.50.300">
    <property type="entry name" value="P-loop containing nucleotide triphosphate hydrolases"/>
    <property type="match status" value="1"/>
</dbReference>
<dbReference type="GO" id="GO:0016887">
    <property type="term" value="F:ATP hydrolysis activity"/>
    <property type="evidence" value="ECO:0007669"/>
    <property type="project" value="InterPro"/>
</dbReference>
<dbReference type="SMART" id="SM00382">
    <property type="entry name" value="AAA"/>
    <property type="match status" value="1"/>
</dbReference>
<keyword evidence="5" id="KW-1185">Reference proteome</keyword>
<gene>
    <name evidence="4" type="ORF">FD21_GL001211</name>
</gene>
<organism evidence="4 5">
    <name type="scientific">Liquorilactobacillus vini DSM 20605</name>
    <dbReference type="NCBI Taxonomy" id="1133569"/>
    <lineage>
        <taxon>Bacteria</taxon>
        <taxon>Bacillati</taxon>
        <taxon>Bacillota</taxon>
        <taxon>Bacilli</taxon>
        <taxon>Lactobacillales</taxon>
        <taxon>Lactobacillaceae</taxon>
        <taxon>Liquorilactobacillus</taxon>
    </lineage>
</organism>
<dbReference type="SUPFAM" id="SSF52540">
    <property type="entry name" value="P-loop containing nucleoside triphosphate hydrolases"/>
    <property type="match status" value="1"/>
</dbReference>
<dbReference type="PATRIC" id="fig|1133569.4.peg.1343"/>
<keyword evidence="2 4" id="KW-0067">ATP-binding</keyword>